<comment type="caution">
    <text evidence="1">The sequence shown here is derived from an EMBL/GenBank/DDBJ whole genome shotgun (WGS) entry which is preliminary data.</text>
</comment>
<dbReference type="VEuPathDB" id="FungiDB:RhiirFUN_012901"/>
<dbReference type="EMBL" id="LLXL01000278">
    <property type="protein sequence ID" value="PKK74871.1"/>
    <property type="molecule type" value="Genomic_DNA"/>
</dbReference>
<dbReference type="VEuPathDB" id="FungiDB:RhiirA1_460197"/>
<evidence type="ECO:0000313" key="1">
    <source>
        <dbReference type="EMBL" id="PKK74871.1"/>
    </source>
</evidence>
<reference evidence="1 2" key="2">
    <citation type="submission" date="2017-10" db="EMBL/GenBank/DDBJ databases">
        <title>Extensive intraspecific genome diversity in a model arbuscular mycorrhizal fungus.</title>
        <authorList>
            <person name="Chen E.C.H."/>
            <person name="Morin E."/>
            <person name="Baudet D."/>
            <person name="Noel J."/>
            <person name="Ndikumana S."/>
            <person name="Charron P."/>
            <person name="St-Onge C."/>
            <person name="Giorgi J."/>
            <person name="Grigoriev I.V."/>
            <person name="Roux C."/>
            <person name="Martin F.M."/>
            <person name="Corradi N."/>
        </authorList>
    </citation>
    <scope>NUCLEOTIDE SEQUENCE [LARGE SCALE GENOMIC DNA]</scope>
    <source>
        <strain evidence="1 2">C2</strain>
    </source>
</reference>
<evidence type="ECO:0000313" key="2">
    <source>
        <dbReference type="Proteomes" id="UP000233469"/>
    </source>
</evidence>
<sequence length="127" mass="15070">MQKVTQYCYLGSKINIVAMINMKKTEIEMELQQRQMELMRFEWINETLVGDESLIRKQFLENLKQDVNRFVRLDTLLQELVTQYRAIEVDVAELITKQFAGSDVVILQSFNESITNQQILFAQEFER</sequence>
<reference evidence="1 2" key="1">
    <citation type="submission" date="2016-04" db="EMBL/GenBank/DDBJ databases">
        <title>Genome analyses suggest a sexual origin of heterokaryosis in a supposedly ancient asexual fungus.</title>
        <authorList>
            <person name="Ropars J."/>
            <person name="Sedzielewska K."/>
            <person name="Noel J."/>
            <person name="Charron P."/>
            <person name="Farinelli L."/>
            <person name="Marton T."/>
            <person name="Kruger M."/>
            <person name="Pelin A."/>
            <person name="Brachmann A."/>
            <person name="Corradi N."/>
        </authorList>
    </citation>
    <scope>NUCLEOTIDE SEQUENCE [LARGE SCALE GENOMIC DNA]</scope>
    <source>
        <strain evidence="1 2">C2</strain>
    </source>
</reference>
<dbReference type="Proteomes" id="UP000233469">
    <property type="component" value="Unassembled WGS sequence"/>
</dbReference>
<dbReference type="AlphaFoldDB" id="A0A2N1NLZ3"/>
<name>A0A2N1NLZ3_9GLOM</name>
<protein>
    <submittedName>
        <fullName evidence="1">Uncharacterized protein</fullName>
    </submittedName>
</protein>
<organism evidence="1 2">
    <name type="scientific">Rhizophagus irregularis</name>
    <dbReference type="NCBI Taxonomy" id="588596"/>
    <lineage>
        <taxon>Eukaryota</taxon>
        <taxon>Fungi</taxon>
        <taxon>Fungi incertae sedis</taxon>
        <taxon>Mucoromycota</taxon>
        <taxon>Glomeromycotina</taxon>
        <taxon>Glomeromycetes</taxon>
        <taxon>Glomerales</taxon>
        <taxon>Glomeraceae</taxon>
        <taxon>Rhizophagus</taxon>
    </lineage>
</organism>
<proteinExistence type="predicted"/>
<dbReference type="VEuPathDB" id="FungiDB:FUN_011618"/>
<accession>A0A2N1NLZ3</accession>
<gene>
    <name evidence="1" type="ORF">RhiirC2_737836</name>
</gene>
<feature type="non-terminal residue" evidence="1">
    <location>
        <position position="127"/>
    </location>
</feature>